<keyword evidence="4" id="KW-1185">Reference proteome</keyword>
<accession>A0AAN7WN30</accession>
<feature type="region of interest" description="Disordered" evidence="1">
    <location>
        <begin position="531"/>
        <end position="565"/>
    </location>
</feature>
<gene>
    <name evidence="3" type="ORF">RI543_000490</name>
</gene>
<reference evidence="4" key="1">
    <citation type="submission" date="2023-07" db="EMBL/GenBank/DDBJ databases">
        <title>A draft genome of Kazachstania heterogenica Y-27499.</title>
        <authorList>
            <person name="Donic C."/>
            <person name="Kralova J.S."/>
            <person name="Fidel L."/>
            <person name="Ben-Dor S."/>
            <person name="Jung S."/>
        </authorList>
    </citation>
    <scope>NUCLEOTIDE SEQUENCE [LARGE SCALE GENOMIC DNA]</scope>
    <source>
        <strain evidence="4">Y27499</strain>
    </source>
</reference>
<evidence type="ECO:0000313" key="3">
    <source>
        <dbReference type="EMBL" id="KAK5782004.1"/>
    </source>
</evidence>
<feature type="compositionally biased region" description="Low complexity" evidence="1">
    <location>
        <begin position="424"/>
        <end position="442"/>
    </location>
</feature>
<evidence type="ECO:0000313" key="4">
    <source>
        <dbReference type="Proteomes" id="UP001306508"/>
    </source>
</evidence>
<evidence type="ECO:0000259" key="2">
    <source>
        <dbReference type="Pfam" id="PF25318"/>
    </source>
</evidence>
<feature type="region of interest" description="Disordered" evidence="1">
    <location>
        <begin position="259"/>
        <end position="290"/>
    </location>
</feature>
<feature type="region of interest" description="Disordered" evidence="1">
    <location>
        <begin position="55"/>
        <end position="114"/>
    </location>
</feature>
<protein>
    <recommendedName>
        <fullName evidence="2">GDS1 winged helix domain-containing protein</fullName>
    </recommendedName>
</protein>
<comment type="caution">
    <text evidence="3">The sequence shown here is derived from an EMBL/GenBank/DDBJ whole genome shotgun (WGS) entry which is preliminary data.</text>
</comment>
<name>A0AAN7WN30_9SACH</name>
<dbReference type="EMBL" id="JAWIZZ010000022">
    <property type="protein sequence ID" value="KAK5782004.1"/>
    <property type="molecule type" value="Genomic_DNA"/>
</dbReference>
<feature type="compositionally biased region" description="Low complexity" evidence="1">
    <location>
        <begin position="272"/>
        <end position="290"/>
    </location>
</feature>
<organism evidence="3 4">
    <name type="scientific">Arxiozyma heterogenica</name>
    <dbReference type="NCBI Taxonomy" id="278026"/>
    <lineage>
        <taxon>Eukaryota</taxon>
        <taxon>Fungi</taxon>
        <taxon>Dikarya</taxon>
        <taxon>Ascomycota</taxon>
        <taxon>Saccharomycotina</taxon>
        <taxon>Saccharomycetes</taxon>
        <taxon>Saccharomycetales</taxon>
        <taxon>Saccharomycetaceae</taxon>
        <taxon>Arxiozyma</taxon>
    </lineage>
</organism>
<feature type="domain" description="GDS1 winged helix" evidence="2">
    <location>
        <begin position="138"/>
        <end position="235"/>
    </location>
</feature>
<dbReference type="InterPro" id="IPR057511">
    <property type="entry name" value="WH_GDS1"/>
</dbReference>
<proteinExistence type="predicted"/>
<dbReference type="AlphaFoldDB" id="A0AAN7WN30"/>
<dbReference type="Pfam" id="PF25318">
    <property type="entry name" value="WHD_GDS1"/>
    <property type="match status" value="1"/>
</dbReference>
<dbReference type="Proteomes" id="UP001306508">
    <property type="component" value="Unassembled WGS sequence"/>
</dbReference>
<feature type="compositionally biased region" description="Low complexity" evidence="1">
    <location>
        <begin position="55"/>
        <end position="108"/>
    </location>
</feature>
<evidence type="ECO:0000256" key="1">
    <source>
        <dbReference type="SAM" id="MobiDB-lite"/>
    </source>
</evidence>
<sequence length="599" mass="65694">MANTTTAGSNSVNNIPEINNSLSSGSDIVNINDINPPVSENTMNDVMTHLNTTAQTTPTSTSSAGPNKNSLSLSTTNNINSISATTSTTVTSSSSSSSTSKKSNNTKAAVSNNPLNNPIVEISKLIPVTGERPRPVEDKTQFDDDVLFAVFIILYEMDPEQNGMTVKQLCDYLLIKHPEMSNLSTKLSNLISAKLNAYVKKIEKGEKTLIYAISREWSAASPRRMLYIYRGILAPDYKEQAQLVASKLKKQMAANIITTSTDKNNNNDKSNKKNSNNGKNNNNNNNNNLITSFNNIPQNVDLTSFDATNYNYRQANNLNFTFPPEFNIPYSTSPVSATLNNTSHEDNHNNINMNYDQNNNILINNIHDNENMSFNEAMKSNKKNGSQGNTKKRAANDMTTIGVTNKNNKKNNDSIKSPNKRPKTSNIDSSYSSNSSISTNQSMATDSQSTIVSTVATINNDKSNGSGNGNGLINIPTNSDRSESNYITAVAAAPRISKYLPRSNFSTPNNSSTNIHQLLTLQTPILNSRSQSKLAEKNNGGTVTLGSDTTANDNNNYNDESQEQKHKEEYWINMVRSGFLTRDISKPESISIDDLDSMF</sequence>
<feature type="region of interest" description="Disordered" evidence="1">
    <location>
        <begin position="379"/>
        <end position="448"/>
    </location>
</feature>
<feature type="compositionally biased region" description="Polar residues" evidence="1">
    <location>
        <begin position="531"/>
        <end position="551"/>
    </location>
</feature>